<dbReference type="InterPro" id="IPR047090">
    <property type="entry name" value="AspRS_core"/>
</dbReference>
<dbReference type="InterPro" id="IPR029351">
    <property type="entry name" value="GAD_dom"/>
</dbReference>
<feature type="binding site" evidence="7">
    <location>
        <begin position="540"/>
        <end position="543"/>
    </location>
    <ligand>
        <name>ATP</name>
        <dbReference type="ChEBI" id="CHEBI:30616"/>
    </ligand>
</feature>
<protein>
    <recommendedName>
        <fullName evidence="7">Aspartate--tRNA(Asp/Asn) ligase</fullName>
        <ecNumber evidence="7">6.1.1.23</ecNumber>
    </recommendedName>
    <alternativeName>
        <fullName evidence="7">Aspartyl-tRNA synthetase</fullName>
        <shortName evidence="7">AspRS</shortName>
    </alternativeName>
    <alternativeName>
        <fullName evidence="7">Non-discriminating aspartyl-tRNA synthetase</fullName>
        <shortName evidence="7">ND-AspRS</shortName>
    </alternativeName>
</protein>
<dbReference type="Gene3D" id="3.30.1360.30">
    <property type="entry name" value="GAD-like domain"/>
    <property type="match status" value="1"/>
</dbReference>
<keyword evidence="2 7" id="KW-0436">Ligase</keyword>
<evidence type="ECO:0000256" key="5">
    <source>
        <dbReference type="ARBA" id="ARBA00022917"/>
    </source>
</evidence>
<dbReference type="InterPro" id="IPR045864">
    <property type="entry name" value="aa-tRNA-synth_II/BPL/LPL"/>
</dbReference>
<dbReference type="PROSITE" id="PS50862">
    <property type="entry name" value="AA_TRNA_LIGASE_II"/>
    <property type="match status" value="1"/>
</dbReference>
<evidence type="ECO:0000256" key="4">
    <source>
        <dbReference type="ARBA" id="ARBA00022840"/>
    </source>
</evidence>
<proteinExistence type="inferred from homology"/>
<feature type="binding site" evidence="7">
    <location>
        <position position="178"/>
    </location>
    <ligand>
        <name>L-aspartate</name>
        <dbReference type="ChEBI" id="CHEBI:29991"/>
    </ligand>
</feature>
<evidence type="ECO:0000256" key="3">
    <source>
        <dbReference type="ARBA" id="ARBA00022741"/>
    </source>
</evidence>
<dbReference type="SUPFAM" id="SSF55681">
    <property type="entry name" value="Class II aaRS and biotin synthetases"/>
    <property type="match status" value="1"/>
</dbReference>
<feature type="binding site" evidence="7">
    <location>
        <position position="233"/>
    </location>
    <ligand>
        <name>ATP</name>
        <dbReference type="ChEBI" id="CHEBI:30616"/>
    </ligand>
</feature>
<dbReference type="PANTHER" id="PTHR22594:SF5">
    <property type="entry name" value="ASPARTATE--TRNA LIGASE, MITOCHONDRIAL"/>
    <property type="match status" value="1"/>
</dbReference>
<dbReference type="GO" id="GO:0050560">
    <property type="term" value="F:aspartate-tRNA(Asn) ligase activity"/>
    <property type="evidence" value="ECO:0007669"/>
    <property type="project" value="UniProtKB-EC"/>
</dbReference>
<dbReference type="Pfam" id="PF01336">
    <property type="entry name" value="tRNA_anti-codon"/>
    <property type="match status" value="1"/>
</dbReference>
<feature type="binding site" evidence="7">
    <location>
        <position position="458"/>
    </location>
    <ligand>
        <name>L-aspartate</name>
        <dbReference type="ChEBI" id="CHEBI:29991"/>
    </ligand>
</feature>
<dbReference type="InterPro" id="IPR004365">
    <property type="entry name" value="NA-bd_OB_tRNA"/>
</dbReference>
<dbReference type="HAMAP" id="MF_00044">
    <property type="entry name" value="Asp_tRNA_synth_type1"/>
    <property type="match status" value="1"/>
</dbReference>
<evidence type="ECO:0000256" key="2">
    <source>
        <dbReference type="ARBA" id="ARBA00022598"/>
    </source>
</evidence>
<dbReference type="CDD" id="cd00777">
    <property type="entry name" value="AspRS_core"/>
    <property type="match status" value="1"/>
</dbReference>
<dbReference type="GO" id="GO:0004815">
    <property type="term" value="F:aspartate-tRNA ligase activity"/>
    <property type="evidence" value="ECO:0007669"/>
    <property type="project" value="UniProtKB-UniRule"/>
</dbReference>
<feature type="binding site" evidence="7">
    <location>
        <position position="488"/>
    </location>
    <ligand>
        <name>ATP</name>
        <dbReference type="ChEBI" id="CHEBI:30616"/>
    </ligand>
</feature>
<keyword evidence="7" id="KW-0963">Cytoplasm</keyword>
<dbReference type="InterPro" id="IPR004524">
    <property type="entry name" value="Asp-tRNA-ligase_1"/>
</dbReference>
<dbReference type="InterPro" id="IPR004115">
    <property type="entry name" value="GAD-like_sf"/>
</dbReference>
<comment type="subcellular location">
    <subcellularLocation>
        <location evidence="7">Cytoplasm</location>
    </subcellularLocation>
</comment>
<sequence length="595" mass="66867">MRTHYCGDLSAIEIEKSVTLFGWVDRRRDHGGVIFIDLRDRSGIVQIVSDPQRTPASYPIAETVRNEYVLKVTGTVSQRPPESLNPRIATGEIEIYATSIEILNGVTKQLPFVVSSSESESVREDVRLRYRYLDLRRERMSQNLQLRHQVVKEMRRFLEDEQHFIEVETPILTRSTPEGARDYLVPSRVNPGQWYALPQSPQLFKQLLMVSGMDRYYQIARCFRDEDLRADRQPEFTQLDMEMSFLSLPEILALNEALIAHIFKKVKNIDISLPLPRLTYAEAMDRYGIDRPDTRFDLELVNVAEIFADSGFKVFSGAIASGGTVKVLPIPNGNEAISNVRIKPGGDLFKEATDAGAKGIAYIRVREDYDFDTIGAIKDNLTEAQKQALIEKTGAKPGHLLLFGAGDTDTVNKSLSRLRLVLGEQLGLIDPEKINLLWVTDFPMFEYNAEEKRLEALHHPFTAPNPEDLDDLAQARALAYDMIFNGIEIGGGSLRIYQREVQEKVFATIGLSPEEAYNKFGFLLEAFEYGTPPHGGIAYGLDRLVMLLAGEESIRDVIAFPKTQQASCLLTSAPSTVAAKQLKELCVASTYKPPS</sequence>
<dbReference type="InterPro" id="IPR002312">
    <property type="entry name" value="Asp/Asn-tRNA-synth_IIb"/>
</dbReference>
<name>A0A552H7U3_MICVR</name>
<feature type="binding site" evidence="7">
    <location>
        <begin position="224"/>
        <end position="226"/>
    </location>
    <ligand>
        <name>ATP</name>
        <dbReference type="ChEBI" id="CHEBI:30616"/>
    </ligand>
</feature>
<gene>
    <name evidence="7 9" type="primary">aspS</name>
    <name evidence="9" type="ORF">EWV77_22990</name>
</gene>
<dbReference type="InterPro" id="IPR012340">
    <property type="entry name" value="NA-bd_OB-fold"/>
</dbReference>
<dbReference type="Proteomes" id="UP000320674">
    <property type="component" value="Unassembled WGS sequence"/>
</dbReference>
<dbReference type="Gene3D" id="2.40.50.140">
    <property type="entry name" value="Nucleic acid-binding proteins"/>
    <property type="match status" value="1"/>
</dbReference>
<dbReference type="Pfam" id="PF02938">
    <property type="entry name" value="GAD"/>
    <property type="match status" value="1"/>
</dbReference>
<dbReference type="GO" id="GO:0005524">
    <property type="term" value="F:ATP binding"/>
    <property type="evidence" value="ECO:0007669"/>
    <property type="project" value="UniProtKB-UniRule"/>
</dbReference>
<dbReference type="AlphaFoldDB" id="A0A552H7U3"/>
<dbReference type="PANTHER" id="PTHR22594">
    <property type="entry name" value="ASPARTYL/LYSYL-TRNA SYNTHETASE"/>
    <property type="match status" value="1"/>
</dbReference>
<accession>A0A552H7U3</accession>
<dbReference type="PRINTS" id="PR01042">
    <property type="entry name" value="TRNASYNTHASP"/>
</dbReference>
<dbReference type="NCBIfam" id="NF001750">
    <property type="entry name" value="PRK00476.1"/>
    <property type="match status" value="1"/>
</dbReference>
<dbReference type="InterPro" id="IPR004364">
    <property type="entry name" value="Aa-tRNA-synt_II"/>
</dbReference>
<keyword evidence="6 7" id="KW-0030">Aminoacyl-tRNA synthetase</keyword>
<dbReference type="SUPFAM" id="SSF50249">
    <property type="entry name" value="Nucleic acid-binding proteins"/>
    <property type="match status" value="1"/>
</dbReference>
<comment type="catalytic activity">
    <reaction evidence="7">
        <text>tRNA(Asx) + L-aspartate + ATP = L-aspartyl-tRNA(Asx) + AMP + diphosphate</text>
        <dbReference type="Rhea" id="RHEA:18349"/>
        <dbReference type="Rhea" id="RHEA-COMP:9710"/>
        <dbReference type="Rhea" id="RHEA-COMP:9711"/>
        <dbReference type="ChEBI" id="CHEBI:29991"/>
        <dbReference type="ChEBI" id="CHEBI:30616"/>
        <dbReference type="ChEBI" id="CHEBI:33019"/>
        <dbReference type="ChEBI" id="CHEBI:78442"/>
        <dbReference type="ChEBI" id="CHEBI:78516"/>
        <dbReference type="ChEBI" id="CHEBI:456215"/>
        <dbReference type="EC" id="6.1.1.23"/>
    </reaction>
</comment>
<dbReference type="GO" id="GO:0005737">
    <property type="term" value="C:cytoplasm"/>
    <property type="evidence" value="ECO:0007669"/>
    <property type="project" value="UniProtKB-SubCell"/>
</dbReference>
<feature type="binding site" evidence="7">
    <location>
        <position position="495"/>
    </location>
    <ligand>
        <name>L-aspartate</name>
        <dbReference type="ChEBI" id="CHEBI:29991"/>
    </ligand>
</feature>
<keyword evidence="3 7" id="KW-0547">Nucleotide-binding</keyword>
<evidence type="ECO:0000259" key="8">
    <source>
        <dbReference type="PROSITE" id="PS50862"/>
    </source>
</evidence>
<evidence type="ECO:0000256" key="6">
    <source>
        <dbReference type="ARBA" id="ARBA00023146"/>
    </source>
</evidence>
<comment type="caution">
    <text evidence="9">The sequence shown here is derived from an EMBL/GenBank/DDBJ whole genome shotgun (WGS) entry which is preliminary data.</text>
</comment>
<dbReference type="CDD" id="cd04317">
    <property type="entry name" value="EcAspRS_like_N"/>
    <property type="match status" value="1"/>
</dbReference>
<feature type="region of interest" description="Aspartate" evidence="7">
    <location>
        <begin position="202"/>
        <end position="205"/>
    </location>
</feature>
<dbReference type="InterPro" id="IPR006195">
    <property type="entry name" value="aa-tRNA-synth_II"/>
</dbReference>
<reference evidence="9 10" key="1">
    <citation type="submission" date="2019-01" db="EMBL/GenBank/DDBJ databases">
        <title>Coherence of Microcystis species and biogeography revealed through population genomics.</title>
        <authorList>
            <person name="Perez-Carrascal O.M."/>
            <person name="Terrat Y."/>
            <person name="Giani A."/>
            <person name="Fortin N."/>
            <person name="Tromas N."/>
            <person name="Shapiro B.J."/>
        </authorList>
    </citation>
    <scope>NUCLEOTIDE SEQUENCE [LARGE SCALE GENOMIC DNA]</scope>
    <source>
        <strain evidence="9">Mv_BB_P_19951000_S68D</strain>
    </source>
</reference>
<comment type="function">
    <text evidence="7">Aspartyl-tRNA synthetase with relaxed tRNA specificity since it is able to aspartylate not only its cognate tRNA(Asp) but also tRNA(Asn). Reaction proceeds in two steps: L-aspartate is first activated by ATP to form Asp-AMP and then transferred to the acceptor end of tRNA(Asp/Asn).</text>
</comment>
<dbReference type="Pfam" id="PF00152">
    <property type="entry name" value="tRNA-synt_2"/>
    <property type="match status" value="1"/>
</dbReference>
<feature type="binding site" evidence="7">
    <location>
        <position position="224"/>
    </location>
    <ligand>
        <name>L-aspartate</name>
        <dbReference type="ChEBI" id="CHEBI:29991"/>
    </ligand>
</feature>
<evidence type="ECO:0000256" key="7">
    <source>
        <dbReference type="HAMAP-Rule" id="MF_00044"/>
    </source>
</evidence>
<comment type="similarity">
    <text evidence="1 7">Belongs to the class-II aminoacyl-tRNA synthetase family. Type 1 subfamily.</text>
</comment>
<dbReference type="InterPro" id="IPR047089">
    <property type="entry name" value="Asp-tRNA-ligase_1_N"/>
</dbReference>
<organism evidence="9 10">
    <name type="scientific">Microcystis viridis Mv_BB_P_19951000_S68D</name>
    <dbReference type="NCBI Taxonomy" id="2486270"/>
    <lineage>
        <taxon>Bacteria</taxon>
        <taxon>Bacillati</taxon>
        <taxon>Cyanobacteriota</taxon>
        <taxon>Cyanophyceae</taxon>
        <taxon>Oscillatoriophycideae</taxon>
        <taxon>Chroococcales</taxon>
        <taxon>Microcystaceae</taxon>
        <taxon>Microcystis</taxon>
    </lineage>
</organism>
<keyword evidence="5 7" id="KW-0648">Protein biosynthesis</keyword>
<evidence type="ECO:0000256" key="1">
    <source>
        <dbReference type="ARBA" id="ARBA00006303"/>
    </source>
</evidence>
<dbReference type="EMBL" id="SFAZ01000322">
    <property type="protein sequence ID" value="TRU67226.1"/>
    <property type="molecule type" value="Genomic_DNA"/>
</dbReference>
<dbReference type="GO" id="GO:0006422">
    <property type="term" value="P:aspartyl-tRNA aminoacylation"/>
    <property type="evidence" value="ECO:0007669"/>
    <property type="project" value="UniProtKB-UniRule"/>
</dbReference>
<feature type="domain" description="Aminoacyl-transfer RNA synthetases class-II family profile" evidence="8">
    <location>
        <begin position="144"/>
        <end position="561"/>
    </location>
</feature>
<dbReference type="EC" id="6.1.1.23" evidence="7"/>
<dbReference type="SUPFAM" id="SSF55261">
    <property type="entry name" value="GAD domain-like"/>
    <property type="match status" value="1"/>
</dbReference>
<dbReference type="Gene3D" id="3.30.930.10">
    <property type="entry name" value="Bira Bifunctional Protein, Domain 2"/>
    <property type="match status" value="1"/>
</dbReference>
<comment type="caution">
    <text evidence="7">Lacks conserved residue(s) required for the propagation of feature annotation.</text>
</comment>
<feature type="site" description="Important for tRNA non-discrimination" evidence="7">
    <location>
        <position position="30"/>
    </location>
</feature>
<dbReference type="NCBIfam" id="TIGR00459">
    <property type="entry name" value="aspS_bact"/>
    <property type="match status" value="1"/>
</dbReference>
<comment type="subunit">
    <text evidence="7">Homodimer.</text>
</comment>
<keyword evidence="4 7" id="KW-0067">ATP-binding</keyword>
<evidence type="ECO:0000313" key="10">
    <source>
        <dbReference type="Proteomes" id="UP000320674"/>
    </source>
</evidence>
<dbReference type="GO" id="GO:0003676">
    <property type="term" value="F:nucleic acid binding"/>
    <property type="evidence" value="ECO:0007669"/>
    <property type="project" value="InterPro"/>
</dbReference>
<evidence type="ECO:0000313" key="9">
    <source>
        <dbReference type="EMBL" id="TRU67226.1"/>
    </source>
</evidence>